<reference evidence="2" key="1">
    <citation type="submission" date="2021-03" db="EMBL/GenBank/DDBJ databases">
        <title>Genomic Encyclopedia of Type Strains, Phase IV (KMG-IV): sequencing the most valuable type-strain genomes for metagenomic binning, comparative biology and taxonomic classification.</title>
        <authorList>
            <person name="Goeker M."/>
        </authorList>
    </citation>
    <scope>NUCLEOTIDE SEQUENCE</scope>
    <source>
        <strain evidence="2">DSM 101588</strain>
    </source>
</reference>
<dbReference type="SUPFAM" id="SSF88723">
    <property type="entry name" value="PIN domain-like"/>
    <property type="match status" value="1"/>
</dbReference>
<dbReference type="InterPro" id="IPR029060">
    <property type="entry name" value="PIN-like_dom_sf"/>
</dbReference>
<protein>
    <submittedName>
        <fullName evidence="2">Nucleic acid-binding protein</fullName>
    </submittedName>
</protein>
<gene>
    <name evidence="2" type="ORF">J2Z80_000170</name>
</gene>
<evidence type="ECO:0000313" key="3">
    <source>
        <dbReference type="Proteomes" id="UP001166402"/>
    </source>
</evidence>
<comment type="caution">
    <text evidence="2">The sequence shown here is derived from an EMBL/GenBank/DDBJ whole genome shotgun (WGS) entry which is preliminary data.</text>
</comment>
<name>A0ABS4NCD1_9THEO</name>
<evidence type="ECO:0000313" key="2">
    <source>
        <dbReference type="EMBL" id="MBP2070672.1"/>
    </source>
</evidence>
<proteinExistence type="predicted"/>
<keyword evidence="3" id="KW-1185">Reference proteome</keyword>
<dbReference type="InterPro" id="IPR002716">
    <property type="entry name" value="PIN_dom"/>
</dbReference>
<dbReference type="EMBL" id="JAGGLT010000001">
    <property type="protein sequence ID" value="MBP2070672.1"/>
    <property type="molecule type" value="Genomic_DNA"/>
</dbReference>
<accession>A0ABS4NCD1</accession>
<dbReference type="Proteomes" id="UP001166402">
    <property type="component" value="Unassembled WGS sequence"/>
</dbReference>
<organism evidence="2 3">
    <name type="scientific">Thermoanaerobacterium butyriciformans</name>
    <dbReference type="NCBI Taxonomy" id="1702242"/>
    <lineage>
        <taxon>Bacteria</taxon>
        <taxon>Bacillati</taxon>
        <taxon>Bacillota</taxon>
        <taxon>Clostridia</taxon>
        <taxon>Thermoanaerobacterales</taxon>
        <taxon>Thermoanaerobacteraceae</taxon>
        <taxon>Thermoanaerobacterium</taxon>
    </lineage>
</organism>
<dbReference type="RefSeq" id="WP_209452659.1">
    <property type="nucleotide sequence ID" value="NZ_JAGGLT010000001.1"/>
</dbReference>
<sequence length="148" mass="17069">MGQLIEQLNNKYIALDANIFIYLMEKNKNYVIPARKIFEKIQKGQSFGITSSIIYAEILSKPMQEKNQILVDMYRVFLSTFPNLVIKDVDKNVSILAAKLRSDYKLKTPDAIYAATGIVERADYFITNDLRLKNIREICVITLDELIN</sequence>
<dbReference type="Pfam" id="PF01850">
    <property type="entry name" value="PIN"/>
    <property type="match status" value="1"/>
</dbReference>
<dbReference type="Gene3D" id="3.40.50.1010">
    <property type="entry name" value="5'-nuclease"/>
    <property type="match status" value="1"/>
</dbReference>
<evidence type="ECO:0000259" key="1">
    <source>
        <dbReference type="Pfam" id="PF01850"/>
    </source>
</evidence>
<feature type="domain" description="PIN" evidence="1">
    <location>
        <begin position="13"/>
        <end position="136"/>
    </location>
</feature>